<dbReference type="InterPro" id="IPR058790">
    <property type="entry name" value="BSH_CusB"/>
</dbReference>
<dbReference type="Pfam" id="PF25919">
    <property type="entry name" value="BSH_CusB"/>
    <property type="match status" value="1"/>
</dbReference>
<feature type="domain" description="Multidrug resistance protein MdtA-like C-terminal permuted SH3" evidence="7">
    <location>
        <begin position="315"/>
        <end position="372"/>
    </location>
</feature>
<feature type="domain" description="CusB-like barrel-sandwich hybrid" evidence="5">
    <location>
        <begin position="109"/>
        <end position="231"/>
    </location>
</feature>
<gene>
    <name evidence="8" type="ORF">ACFSSE_11995</name>
</gene>
<accession>A0ABW5TUE5</accession>
<evidence type="ECO:0000256" key="1">
    <source>
        <dbReference type="ARBA" id="ARBA00009477"/>
    </source>
</evidence>
<dbReference type="Gene3D" id="2.40.30.170">
    <property type="match status" value="1"/>
</dbReference>
<organism evidence="8 9">
    <name type="scientific">Pedobacter alpinus</name>
    <dbReference type="NCBI Taxonomy" id="1590643"/>
    <lineage>
        <taxon>Bacteria</taxon>
        <taxon>Pseudomonadati</taxon>
        <taxon>Bacteroidota</taxon>
        <taxon>Sphingobacteriia</taxon>
        <taxon>Sphingobacteriales</taxon>
        <taxon>Sphingobacteriaceae</taxon>
        <taxon>Pedobacter</taxon>
    </lineage>
</organism>
<evidence type="ECO:0000259" key="6">
    <source>
        <dbReference type="Pfam" id="PF25954"/>
    </source>
</evidence>
<evidence type="ECO:0000259" key="4">
    <source>
        <dbReference type="Pfam" id="PF19335"/>
    </source>
</evidence>
<feature type="chain" id="PRO_5046244371" evidence="3">
    <location>
        <begin position="24"/>
        <end position="388"/>
    </location>
</feature>
<evidence type="ECO:0000313" key="8">
    <source>
        <dbReference type="EMBL" id="MFD2732422.1"/>
    </source>
</evidence>
<dbReference type="PANTHER" id="PTHR30097">
    <property type="entry name" value="CATION EFFLUX SYSTEM PROTEIN CUSB"/>
    <property type="match status" value="1"/>
</dbReference>
<dbReference type="InterPro" id="IPR051909">
    <property type="entry name" value="MFP_Cation_Efflux"/>
</dbReference>
<protein>
    <submittedName>
        <fullName evidence="8">Efflux RND transporter periplasmic adaptor subunit</fullName>
    </submittedName>
</protein>
<dbReference type="Pfam" id="PF25967">
    <property type="entry name" value="RND-MFP_C"/>
    <property type="match status" value="1"/>
</dbReference>
<dbReference type="NCBIfam" id="TIGR01730">
    <property type="entry name" value="RND_mfp"/>
    <property type="match status" value="1"/>
</dbReference>
<feature type="signal peptide" evidence="3">
    <location>
        <begin position="1"/>
        <end position="23"/>
    </location>
</feature>
<evidence type="ECO:0000259" key="5">
    <source>
        <dbReference type="Pfam" id="PF25919"/>
    </source>
</evidence>
<dbReference type="RefSeq" id="WP_379045854.1">
    <property type="nucleotide sequence ID" value="NZ_JBHSKW010000057.1"/>
</dbReference>
<keyword evidence="9" id="KW-1185">Reference proteome</keyword>
<reference evidence="9" key="1">
    <citation type="journal article" date="2019" name="Int. J. Syst. Evol. Microbiol.">
        <title>The Global Catalogue of Microorganisms (GCM) 10K type strain sequencing project: providing services to taxonomists for standard genome sequencing and annotation.</title>
        <authorList>
            <consortium name="The Broad Institute Genomics Platform"/>
            <consortium name="The Broad Institute Genome Sequencing Center for Infectious Disease"/>
            <person name="Wu L."/>
            <person name="Ma J."/>
        </authorList>
    </citation>
    <scope>NUCLEOTIDE SEQUENCE [LARGE SCALE GENOMIC DNA]</scope>
    <source>
        <strain evidence="9">KCTC 42456</strain>
    </source>
</reference>
<evidence type="ECO:0000256" key="2">
    <source>
        <dbReference type="ARBA" id="ARBA00022448"/>
    </source>
</evidence>
<feature type="domain" description="CusB-like beta-barrel" evidence="6">
    <location>
        <begin position="236"/>
        <end position="310"/>
    </location>
</feature>
<dbReference type="InterPro" id="IPR058792">
    <property type="entry name" value="Beta-barrel_RND_2"/>
</dbReference>
<name>A0ABW5TUE5_9SPHI</name>
<dbReference type="Proteomes" id="UP001597546">
    <property type="component" value="Unassembled WGS sequence"/>
</dbReference>
<dbReference type="Pfam" id="PF25954">
    <property type="entry name" value="Beta-barrel_RND_2"/>
    <property type="match status" value="1"/>
</dbReference>
<sequence>MNKIKGILFLLLFVILACKQKTADNHQHTEASVIYTCPMHPQIIQDKPGICPICNMDLVKTQFVNSDEIILDENQIKLANIKTQKLGTSNYENSKLLNARVIANPENVYTVASKFNGRVDKLYYQEVGVFVNKGALLYKIYSEDLLSMQKEYLLNKKLSNEFPDENIYKKLFIASKNKLELYGLNQQQIARINDKNTQPYISVYAQNSGIITEISITEGEYLSEGMPVLRMEDLSNIWVEAHLYSNEISNVKVGNAITIQVENFEPQKAKVDFLSPQLNANSQIITLRASLNNTNNKYLIGMKATVKLIRNSSKDALSLPTNAVIRNNEDTYVWVKENDSFKRKEVEISSENENSVLIKSGLNNGEEVVVSGTYLLDSELKLRKGKNN</sequence>
<dbReference type="InterPro" id="IPR006143">
    <property type="entry name" value="RND_pump_MFP"/>
</dbReference>
<dbReference type="InterPro" id="IPR045800">
    <property type="entry name" value="HMBD"/>
</dbReference>
<proteinExistence type="inferred from homology"/>
<evidence type="ECO:0000256" key="3">
    <source>
        <dbReference type="SAM" id="SignalP"/>
    </source>
</evidence>
<dbReference type="InterPro" id="IPR058627">
    <property type="entry name" value="MdtA-like_C"/>
</dbReference>
<feature type="domain" description="Heavy metal binding" evidence="4">
    <location>
        <begin position="35"/>
        <end position="60"/>
    </location>
</feature>
<dbReference type="Gene3D" id="2.40.420.20">
    <property type="match status" value="1"/>
</dbReference>
<dbReference type="PROSITE" id="PS51257">
    <property type="entry name" value="PROKAR_LIPOPROTEIN"/>
    <property type="match status" value="1"/>
</dbReference>
<keyword evidence="3" id="KW-0732">Signal</keyword>
<comment type="similarity">
    <text evidence="1">Belongs to the membrane fusion protein (MFP) (TC 8.A.1) family.</text>
</comment>
<dbReference type="Gene3D" id="2.40.50.100">
    <property type="match status" value="1"/>
</dbReference>
<dbReference type="SUPFAM" id="SSF111369">
    <property type="entry name" value="HlyD-like secretion proteins"/>
    <property type="match status" value="1"/>
</dbReference>
<evidence type="ECO:0000313" key="9">
    <source>
        <dbReference type="Proteomes" id="UP001597546"/>
    </source>
</evidence>
<evidence type="ECO:0000259" key="7">
    <source>
        <dbReference type="Pfam" id="PF25967"/>
    </source>
</evidence>
<comment type="caution">
    <text evidence="8">The sequence shown here is derived from an EMBL/GenBank/DDBJ whole genome shotgun (WGS) entry which is preliminary data.</text>
</comment>
<dbReference type="EMBL" id="JBHULV010000042">
    <property type="protein sequence ID" value="MFD2732422.1"/>
    <property type="molecule type" value="Genomic_DNA"/>
</dbReference>
<dbReference type="Pfam" id="PF19335">
    <property type="entry name" value="HMBD"/>
    <property type="match status" value="1"/>
</dbReference>
<keyword evidence="2" id="KW-0813">Transport</keyword>